<evidence type="ECO:0000313" key="6">
    <source>
        <dbReference type="Proteomes" id="UP001139447"/>
    </source>
</evidence>
<dbReference type="Proteomes" id="UP001139447">
    <property type="component" value="Unassembled WGS sequence"/>
</dbReference>
<dbReference type="InterPro" id="IPR002577">
    <property type="entry name" value="HTH_HxlR"/>
</dbReference>
<dbReference type="InterPro" id="IPR036390">
    <property type="entry name" value="WH_DNA-bd_sf"/>
</dbReference>
<name>A0A9X2ANG2_9BURK</name>
<dbReference type="GO" id="GO:0003677">
    <property type="term" value="F:DNA binding"/>
    <property type="evidence" value="ECO:0007669"/>
    <property type="project" value="UniProtKB-KW"/>
</dbReference>
<dbReference type="AlphaFoldDB" id="A0A9X2ANG2"/>
<dbReference type="SUPFAM" id="SSF46785">
    <property type="entry name" value="Winged helix' DNA-binding domain"/>
    <property type="match status" value="2"/>
</dbReference>
<accession>A0A9X2ANG2</accession>
<evidence type="ECO:0000256" key="1">
    <source>
        <dbReference type="ARBA" id="ARBA00023015"/>
    </source>
</evidence>
<gene>
    <name evidence="5" type="ORF">MMF98_16370</name>
</gene>
<keyword evidence="6" id="KW-1185">Reference proteome</keyword>
<dbReference type="Gene3D" id="1.10.10.10">
    <property type="entry name" value="Winged helix-like DNA-binding domain superfamily/Winged helix DNA-binding domain"/>
    <property type="match status" value="2"/>
</dbReference>
<dbReference type="PROSITE" id="PS51118">
    <property type="entry name" value="HTH_HXLR"/>
    <property type="match status" value="2"/>
</dbReference>
<evidence type="ECO:0000256" key="2">
    <source>
        <dbReference type="ARBA" id="ARBA00023125"/>
    </source>
</evidence>
<evidence type="ECO:0000259" key="4">
    <source>
        <dbReference type="PROSITE" id="PS51118"/>
    </source>
</evidence>
<comment type="caution">
    <text evidence="5">The sequence shown here is derived from an EMBL/GenBank/DDBJ whole genome shotgun (WGS) entry which is preliminary data.</text>
</comment>
<dbReference type="Pfam" id="PF01638">
    <property type="entry name" value="HxlR"/>
    <property type="match status" value="2"/>
</dbReference>
<keyword evidence="2" id="KW-0238">DNA-binding</keyword>
<keyword evidence="3" id="KW-0804">Transcription</keyword>
<evidence type="ECO:0000256" key="3">
    <source>
        <dbReference type="ARBA" id="ARBA00023163"/>
    </source>
</evidence>
<feature type="domain" description="HTH hxlR-type" evidence="4">
    <location>
        <begin position="16"/>
        <end position="114"/>
    </location>
</feature>
<dbReference type="PANTHER" id="PTHR33204:SF18">
    <property type="entry name" value="TRANSCRIPTIONAL REGULATORY PROTEIN"/>
    <property type="match status" value="1"/>
</dbReference>
<sequence>MALTPDLDLTRDALASSTLSHGLHLLGDRWTVAVILGAFLGVRRFDDWQARLGIPRHTLAERLKALTELGLLRQRPYQQRPLRQGYHLTAKGLALYNHVLMMWTWERRWGVRASMLPQRLVHRGCGHAFVPQMACAACGDRVGVGDLMFSLHVNAALQARVPPRLRAARLSPEASAQMGLGLRVDRWALLIVSAVLLGCHYFDQLSHVLGIGSSVLARRLAGMVDSGLLLCQADLNDARRRIYRLTPASRDLFGYIICFSSWASRYHFHEPSSIRPTHKGCGQPFVPQVVCSHCHAPLQPWEVRPEGLEGAAG</sequence>
<organism evidence="5 6">
    <name type="scientific">Variovorax terrae</name>
    <dbReference type="NCBI Taxonomy" id="2923278"/>
    <lineage>
        <taxon>Bacteria</taxon>
        <taxon>Pseudomonadati</taxon>
        <taxon>Pseudomonadota</taxon>
        <taxon>Betaproteobacteria</taxon>
        <taxon>Burkholderiales</taxon>
        <taxon>Comamonadaceae</taxon>
        <taxon>Variovorax</taxon>
    </lineage>
</organism>
<feature type="domain" description="HTH hxlR-type" evidence="4">
    <location>
        <begin position="171"/>
        <end position="271"/>
    </location>
</feature>
<dbReference type="PANTHER" id="PTHR33204">
    <property type="entry name" value="TRANSCRIPTIONAL REGULATOR, MARR FAMILY"/>
    <property type="match status" value="1"/>
</dbReference>
<reference evidence="5" key="1">
    <citation type="submission" date="2022-03" db="EMBL/GenBank/DDBJ databases">
        <authorList>
            <person name="Woo C.Y."/>
        </authorList>
    </citation>
    <scope>NUCLEOTIDE SEQUENCE</scope>
    <source>
        <strain evidence="5">CYS-02</strain>
    </source>
</reference>
<protein>
    <submittedName>
        <fullName evidence="5">Winged helix-turn-helix transcriptional regulator</fullName>
    </submittedName>
</protein>
<keyword evidence="1" id="KW-0805">Transcription regulation</keyword>
<dbReference type="InterPro" id="IPR036388">
    <property type="entry name" value="WH-like_DNA-bd_sf"/>
</dbReference>
<dbReference type="EMBL" id="JALGBI010000002">
    <property type="protein sequence ID" value="MCJ0764793.1"/>
    <property type="molecule type" value="Genomic_DNA"/>
</dbReference>
<dbReference type="RefSeq" id="WP_243307737.1">
    <property type="nucleotide sequence ID" value="NZ_JALGBI010000002.1"/>
</dbReference>
<proteinExistence type="predicted"/>
<evidence type="ECO:0000313" key="5">
    <source>
        <dbReference type="EMBL" id="MCJ0764793.1"/>
    </source>
</evidence>